<keyword evidence="3 6" id="KW-0812">Transmembrane</keyword>
<evidence type="ECO:0000256" key="6">
    <source>
        <dbReference type="SAM" id="Phobius"/>
    </source>
</evidence>
<gene>
    <name evidence="8" type="ORF">HNR61_000147</name>
</gene>
<dbReference type="EMBL" id="JACJIA010000001">
    <property type="protein sequence ID" value="MBA8948549.1"/>
    <property type="molecule type" value="Genomic_DNA"/>
</dbReference>
<name>A0A7W3LI78_ACTNM</name>
<keyword evidence="5 6" id="KW-0472">Membrane</keyword>
<dbReference type="AlphaFoldDB" id="A0A7W3LI78"/>
<evidence type="ECO:0000256" key="5">
    <source>
        <dbReference type="ARBA" id="ARBA00023136"/>
    </source>
</evidence>
<evidence type="ECO:0000313" key="9">
    <source>
        <dbReference type="Proteomes" id="UP000572680"/>
    </source>
</evidence>
<dbReference type="RefSeq" id="WP_182841167.1">
    <property type="nucleotide sequence ID" value="NZ_BAAALP010000030.1"/>
</dbReference>
<reference evidence="8 9" key="1">
    <citation type="submission" date="2020-08" db="EMBL/GenBank/DDBJ databases">
        <title>Genomic Encyclopedia of Type Strains, Phase IV (KMG-IV): sequencing the most valuable type-strain genomes for metagenomic binning, comparative biology and taxonomic classification.</title>
        <authorList>
            <person name="Goeker M."/>
        </authorList>
    </citation>
    <scope>NUCLEOTIDE SEQUENCE [LARGE SCALE GENOMIC DNA]</scope>
    <source>
        <strain evidence="8 9">DSM 44197</strain>
    </source>
</reference>
<organism evidence="8 9">
    <name type="scientific">Actinomadura namibiensis</name>
    <dbReference type="NCBI Taxonomy" id="182080"/>
    <lineage>
        <taxon>Bacteria</taxon>
        <taxon>Bacillati</taxon>
        <taxon>Actinomycetota</taxon>
        <taxon>Actinomycetes</taxon>
        <taxon>Streptosporangiales</taxon>
        <taxon>Thermomonosporaceae</taxon>
        <taxon>Actinomadura</taxon>
    </lineage>
</organism>
<dbReference type="Pfam" id="PF00482">
    <property type="entry name" value="T2SSF"/>
    <property type="match status" value="1"/>
</dbReference>
<comment type="subcellular location">
    <subcellularLocation>
        <location evidence="1">Cell membrane</location>
        <topology evidence="1">Multi-pass membrane protein</topology>
    </subcellularLocation>
</comment>
<feature type="domain" description="Type II secretion system protein GspF" evidence="7">
    <location>
        <begin position="141"/>
        <end position="262"/>
    </location>
</feature>
<keyword evidence="2" id="KW-1003">Cell membrane</keyword>
<keyword evidence="9" id="KW-1185">Reference proteome</keyword>
<evidence type="ECO:0000256" key="3">
    <source>
        <dbReference type="ARBA" id="ARBA00022692"/>
    </source>
</evidence>
<evidence type="ECO:0000259" key="7">
    <source>
        <dbReference type="Pfam" id="PF00482"/>
    </source>
</evidence>
<evidence type="ECO:0000256" key="2">
    <source>
        <dbReference type="ARBA" id="ARBA00022475"/>
    </source>
</evidence>
<evidence type="ECO:0000256" key="4">
    <source>
        <dbReference type="ARBA" id="ARBA00022989"/>
    </source>
</evidence>
<dbReference type="PANTHER" id="PTHR35007:SF1">
    <property type="entry name" value="PILUS ASSEMBLY PROTEIN"/>
    <property type="match status" value="1"/>
</dbReference>
<feature type="transmembrane region" description="Helical" evidence="6">
    <location>
        <begin position="104"/>
        <end position="122"/>
    </location>
</feature>
<dbReference type="PANTHER" id="PTHR35007">
    <property type="entry name" value="INTEGRAL MEMBRANE PROTEIN-RELATED"/>
    <property type="match status" value="1"/>
</dbReference>
<dbReference type="Gene3D" id="1.20.81.30">
    <property type="entry name" value="Type II secretion system (T2SS), domain F"/>
    <property type="match status" value="1"/>
</dbReference>
<dbReference type="InterPro" id="IPR018076">
    <property type="entry name" value="T2SS_GspF_dom"/>
</dbReference>
<accession>A0A7W3LI78</accession>
<evidence type="ECO:0000313" key="8">
    <source>
        <dbReference type="EMBL" id="MBA8948549.1"/>
    </source>
</evidence>
<dbReference type="Proteomes" id="UP000572680">
    <property type="component" value="Unassembled WGS sequence"/>
</dbReference>
<protein>
    <submittedName>
        <fullName evidence="8">Tight adherence protein B</fullName>
    </submittedName>
</protein>
<feature type="transmembrane region" description="Helical" evidence="6">
    <location>
        <begin position="243"/>
        <end position="268"/>
    </location>
</feature>
<sequence length="308" mass="33637">MSYPIVLLSLFVTLVIAILGIWQFGMGLDQQREQAARGSRGFNERKMATRLDRWDARLRRTTIGRQINRRIAASGLRVRLSIFVLTMTGAAVAIALLLSQVLSLFLGIVTAVGVGLAFFGFLRQQESRRVEEFIGQLPELARVLSNAAAAGLSIRTALEMAAEELDDPARTELTRTAEALRLGQAFDDAMTELRDRLPSRELGVLVSTLAVASRSGGSLITSLRNISDTLEQRKETRREVKTIVGESVAAGWAIFTMGMATLFGIAFLSPGAVDRMTGSLIGQLVLLISMSLFAGALLIIRRMTRIDL</sequence>
<comment type="caution">
    <text evidence="8">The sequence shown here is derived from an EMBL/GenBank/DDBJ whole genome shotgun (WGS) entry which is preliminary data.</text>
</comment>
<evidence type="ECO:0000256" key="1">
    <source>
        <dbReference type="ARBA" id="ARBA00004651"/>
    </source>
</evidence>
<feature type="transmembrane region" description="Helical" evidence="6">
    <location>
        <begin position="6"/>
        <end position="24"/>
    </location>
</feature>
<feature type="transmembrane region" description="Helical" evidence="6">
    <location>
        <begin position="78"/>
        <end position="98"/>
    </location>
</feature>
<keyword evidence="4 6" id="KW-1133">Transmembrane helix</keyword>
<proteinExistence type="predicted"/>
<dbReference type="InterPro" id="IPR042094">
    <property type="entry name" value="T2SS_GspF_sf"/>
</dbReference>
<feature type="transmembrane region" description="Helical" evidence="6">
    <location>
        <begin position="280"/>
        <end position="300"/>
    </location>
</feature>
<dbReference type="GO" id="GO:0005886">
    <property type="term" value="C:plasma membrane"/>
    <property type="evidence" value="ECO:0007669"/>
    <property type="project" value="UniProtKB-SubCell"/>
</dbReference>